<dbReference type="AlphaFoldDB" id="A0A955I5I7"/>
<evidence type="ECO:0000256" key="8">
    <source>
        <dbReference type="ARBA" id="ARBA00022840"/>
    </source>
</evidence>
<dbReference type="Proteomes" id="UP000760819">
    <property type="component" value="Unassembled WGS sequence"/>
</dbReference>
<name>A0A955I5I7_9BACT</name>
<dbReference type="GO" id="GO:0004826">
    <property type="term" value="F:phenylalanine-tRNA ligase activity"/>
    <property type="evidence" value="ECO:0007669"/>
    <property type="project" value="UniProtKB-EC"/>
</dbReference>
<dbReference type="GO" id="GO:0006432">
    <property type="term" value="P:phenylalanyl-tRNA aminoacylation"/>
    <property type="evidence" value="ECO:0007669"/>
    <property type="project" value="InterPro"/>
</dbReference>
<evidence type="ECO:0000259" key="15">
    <source>
        <dbReference type="PROSITE" id="PS51483"/>
    </source>
</evidence>
<feature type="domain" description="B5" evidence="15">
    <location>
        <begin position="229"/>
        <end position="317"/>
    </location>
</feature>
<keyword evidence="7" id="KW-0547">Nucleotide-binding</keyword>
<dbReference type="Pfam" id="PF17759">
    <property type="entry name" value="tRNA_synthFbeta"/>
    <property type="match status" value="1"/>
</dbReference>
<dbReference type="InterPro" id="IPR009061">
    <property type="entry name" value="DNA-bd_dom_put_sf"/>
</dbReference>
<dbReference type="SMART" id="SM00873">
    <property type="entry name" value="B3_4"/>
    <property type="match status" value="1"/>
</dbReference>
<keyword evidence="8" id="KW-0067">ATP-binding</keyword>
<dbReference type="Gene3D" id="3.30.70.380">
    <property type="entry name" value="Ferrodoxin-fold anticodon-binding domain"/>
    <property type="match status" value="1"/>
</dbReference>
<accession>A0A955I5I7</accession>
<dbReference type="GO" id="GO:0009328">
    <property type="term" value="C:phenylalanine-tRNA ligase complex"/>
    <property type="evidence" value="ECO:0007669"/>
    <property type="project" value="TreeGrafter"/>
</dbReference>
<comment type="caution">
    <text evidence="16">The sequence shown here is derived from an EMBL/GenBank/DDBJ whole genome shotgun (WGS) entry which is preliminary data.</text>
</comment>
<dbReference type="PANTHER" id="PTHR10947:SF0">
    <property type="entry name" value="PHENYLALANINE--TRNA LIGASE BETA SUBUNIT"/>
    <property type="match status" value="1"/>
</dbReference>
<evidence type="ECO:0000256" key="7">
    <source>
        <dbReference type="ARBA" id="ARBA00022741"/>
    </source>
</evidence>
<dbReference type="PROSITE" id="PS51483">
    <property type="entry name" value="B5"/>
    <property type="match status" value="1"/>
</dbReference>
<keyword evidence="10" id="KW-0648">Protein biosynthesis</keyword>
<evidence type="ECO:0000313" key="16">
    <source>
        <dbReference type="EMBL" id="MCA9378971.1"/>
    </source>
</evidence>
<evidence type="ECO:0000256" key="11">
    <source>
        <dbReference type="ARBA" id="ARBA00023146"/>
    </source>
</evidence>
<comment type="similarity">
    <text evidence="2">Belongs to the phenylalanyl-tRNA synthetase beta subunit family. Type 1 subfamily.</text>
</comment>
<evidence type="ECO:0000259" key="14">
    <source>
        <dbReference type="PROSITE" id="PS51447"/>
    </source>
</evidence>
<dbReference type="SMART" id="SM00874">
    <property type="entry name" value="B5"/>
    <property type="match status" value="1"/>
</dbReference>
<dbReference type="InterPro" id="IPR005121">
    <property type="entry name" value="Fdx_antiC-bd"/>
</dbReference>
<dbReference type="InterPro" id="IPR045060">
    <property type="entry name" value="Phe-tRNA-ligase_IIc_bsu"/>
</dbReference>
<dbReference type="InterPro" id="IPR005147">
    <property type="entry name" value="tRNA_synthase_B5-dom"/>
</dbReference>
<feature type="domain" description="FDX-ACB" evidence="14">
    <location>
        <begin position="538"/>
        <end position="626"/>
    </location>
</feature>
<keyword evidence="9" id="KW-0460">Magnesium</keyword>
<dbReference type="GO" id="GO:0005524">
    <property type="term" value="F:ATP binding"/>
    <property type="evidence" value="ECO:0007669"/>
    <property type="project" value="UniProtKB-KW"/>
</dbReference>
<proteinExistence type="inferred from homology"/>
<dbReference type="Gene3D" id="3.50.40.10">
    <property type="entry name" value="Phenylalanyl-trna Synthetase, Chain B, domain 3"/>
    <property type="match status" value="1"/>
</dbReference>
<reference evidence="16" key="2">
    <citation type="journal article" date="2021" name="Microbiome">
        <title>Successional dynamics and alternative stable states in a saline activated sludge microbial community over 9 years.</title>
        <authorList>
            <person name="Wang Y."/>
            <person name="Ye J."/>
            <person name="Ju F."/>
            <person name="Liu L."/>
            <person name="Boyd J.A."/>
            <person name="Deng Y."/>
            <person name="Parks D.H."/>
            <person name="Jiang X."/>
            <person name="Yin X."/>
            <person name="Woodcroft B.J."/>
            <person name="Tyson G.W."/>
            <person name="Hugenholtz P."/>
            <person name="Polz M.F."/>
            <person name="Zhang T."/>
        </authorList>
    </citation>
    <scope>NUCLEOTIDE SEQUENCE</scope>
    <source>
        <strain evidence="16">HKST-UBA12</strain>
    </source>
</reference>
<evidence type="ECO:0000256" key="2">
    <source>
        <dbReference type="ARBA" id="ARBA00008653"/>
    </source>
</evidence>
<dbReference type="GO" id="GO:0003723">
    <property type="term" value="F:RNA binding"/>
    <property type="evidence" value="ECO:0007669"/>
    <property type="project" value="InterPro"/>
</dbReference>
<evidence type="ECO:0000256" key="5">
    <source>
        <dbReference type="ARBA" id="ARBA00022598"/>
    </source>
</evidence>
<dbReference type="EC" id="6.1.1.20" evidence="4"/>
<dbReference type="Gene3D" id="3.30.56.10">
    <property type="match status" value="1"/>
</dbReference>
<dbReference type="PANTHER" id="PTHR10947">
    <property type="entry name" value="PHENYLALANYL-TRNA SYNTHETASE BETA CHAIN AND LEUCINE-RICH REPEAT-CONTAINING PROTEIN 47"/>
    <property type="match status" value="1"/>
</dbReference>
<dbReference type="SUPFAM" id="SSF56037">
    <property type="entry name" value="PheT/TilS domain"/>
    <property type="match status" value="1"/>
</dbReference>
<organism evidence="16 17">
    <name type="scientific">Candidatus Dojkabacteria bacterium</name>
    <dbReference type="NCBI Taxonomy" id="2099670"/>
    <lineage>
        <taxon>Bacteria</taxon>
        <taxon>Candidatus Dojkabacteria</taxon>
    </lineage>
</organism>
<keyword evidence="5 16" id="KW-0436">Ligase</keyword>
<sequence>MAREFGAIFKLNFQHQEARQKFNVKSETELPLTVEVKDKENCRRFSAVSLANVQIQPSPLWLQIALSYAGVRPINNVVDITNYVMLDIGQPMHAFDYTKVAEHKLVVRKAFAKEKLTTLDGKDRDLDDSITVVADSTSAQSVAGIMGGAAAEIVDDSTEMILEAASWEMYQIRRASRALGLRSEASTRYEKGLSASTTVDALMQAANMLADLASAEVACELVDVDPQPEEEKIIRFNPKLISRRLGVKVTKQEFLDIITPLGIELINPEQIAADIFSQADEDTEIELLVPLHRRDLTIPADILEEVARFYGYEYVEPTLPKRDLTPAQVNQEMRTRRQLSRLLAAAGLYEIITYSMVGDELYQKTLLTSRGLLDIQSPISPELACVRDTLVPSLLEKAQINHQKYQNFGLFEMSRVALNHTDPETELPRQPHKLGMVFVHQSDELAYRHLKNGLETVNKFTKDAVEAKSGSDNLPPFLHPGKSGDMLLGGKYIGFVGVVHPMVVENFGFSGVSVAVAELDLDLITNYQPETVAFKPISRFPAVIRDLSFWQKPDSSVSDLLAEVRQAKLEWLESVSIIDTFSKEDKTSVAIRLTLQPTEQTLTHEEIDGVVEQVKQIATKLGHTPREK</sequence>
<dbReference type="EMBL" id="JAGQLI010000048">
    <property type="protein sequence ID" value="MCA9378971.1"/>
    <property type="molecule type" value="Genomic_DNA"/>
</dbReference>
<protein>
    <recommendedName>
        <fullName evidence="4">phenylalanine--tRNA ligase</fullName>
        <ecNumber evidence="4">6.1.1.20</ecNumber>
    </recommendedName>
    <alternativeName>
        <fullName evidence="12">Phenylalanyl-tRNA synthetase beta subunit</fullName>
    </alternativeName>
</protein>
<evidence type="ECO:0000313" key="17">
    <source>
        <dbReference type="Proteomes" id="UP000760819"/>
    </source>
</evidence>
<dbReference type="SUPFAM" id="SSF55681">
    <property type="entry name" value="Class II aaRS and biotin synthetases"/>
    <property type="match status" value="1"/>
</dbReference>
<dbReference type="SMART" id="SM00896">
    <property type="entry name" value="FDX-ACB"/>
    <property type="match status" value="1"/>
</dbReference>
<evidence type="ECO:0000256" key="9">
    <source>
        <dbReference type="ARBA" id="ARBA00022842"/>
    </source>
</evidence>
<dbReference type="InterPro" id="IPR045864">
    <property type="entry name" value="aa-tRNA-synth_II/BPL/LPL"/>
</dbReference>
<evidence type="ECO:0000256" key="1">
    <source>
        <dbReference type="ARBA" id="ARBA00001946"/>
    </source>
</evidence>
<dbReference type="InterPro" id="IPR005146">
    <property type="entry name" value="B3/B4_tRNA-bd"/>
</dbReference>
<dbReference type="InterPro" id="IPR041616">
    <property type="entry name" value="PheRS_beta_core"/>
</dbReference>
<dbReference type="NCBIfam" id="TIGR00472">
    <property type="entry name" value="pheT_bact"/>
    <property type="match status" value="1"/>
</dbReference>
<dbReference type="InterPro" id="IPR020825">
    <property type="entry name" value="Phe-tRNA_synthase-like_B3/B4"/>
</dbReference>
<comment type="cofactor">
    <cofactor evidence="1">
        <name>Mg(2+)</name>
        <dbReference type="ChEBI" id="CHEBI:18420"/>
    </cofactor>
</comment>
<keyword evidence="11" id="KW-0030">Aminoacyl-tRNA synthetase</keyword>
<evidence type="ECO:0000256" key="4">
    <source>
        <dbReference type="ARBA" id="ARBA00012814"/>
    </source>
</evidence>
<comment type="catalytic activity">
    <reaction evidence="13">
        <text>tRNA(Phe) + L-phenylalanine + ATP = L-phenylalanyl-tRNA(Phe) + AMP + diphosphate + H(+)</text>
        <dbReference type="Rhea" id="RHEA:19413"/>
        <dbReference type="Rhea" id="RHEA-COMP:9668"/>
        <dbReference type="Rhea" id="RHEA-COMP:9699"/>
        <dbReference type="ChEBI" id="CHEBI:15378"/>
        <dbReference type="ChEBI" id="CHEBI:30616"/>
        <dbReference type="ChEBI" id="CHEBI:33019"/>
        <dbReference type="ChEBI" id="CHEBI:58095"/>
        <dbReference type="ChEBI" id="CHEBI:78442"/>
        <dbReference type="ChEBI" id="CHEBI:78531"/>
        <dbReference type="ChEBI" id="CHEBI:456215"/>
        <dbReference type="EC" id="6.1.1.20"/>
    </reaction>
</comment>
<dbReference type="CDD" id="cd00769">
    <property type="entry name" value="PheRS_beta_core"/>
    <property type="match status" value="1"/>
</dbReference>
<dbReference type="SUPFAM" id="SSF46955">
    <property type="entry name" value="Putative DNA-binding domain"/>
    <property type="match status" value="1"/>
</dbReference>
<dbReference type="Gene3D" id="3.30.930.10">
    <property type="entry name" value="Bira Bifunctional Protein, Domain 2"/>
    <property type="match status" value="1"/>
</dbReference>
<keyword evidence="6" id="KW-0479">Metal-binding</keyword>
<evidence type="ECO:0000256" key="12">
    <source>
        <dbReference type="ARBA" id="ARBA00033189"/>
    </source>
</evidence>
<dbReference type="SUPFAM" id="SSF54991">
    <property type="entry name" value="Anticodon-binding domain of PheRS"/>
    <property type="match status" value="1"/>
</dbReference>
<dbReference type="InterPro" id="IPR036690">
    <property type="entry name" value="Fdx_antiC-bd_sf"/>
</dbReference>
<evidence type="ECO:0000256" key="3">
    <source>
        <dbReference type="ARBA" id="ARBA00011209"/>
    </source>
</evidence>
<dbReference type="InterPro" id="IPR004532">
    <property type="entry name" value="Phe-tRNA-ligase_IIc_bsu_bact"/>
</dbReference>
<reference evidence="16" key="1">
    <citation type="submission" date="2020-04" db="EMBL/GenBank/DDBJ databases">
        <authorList>
            <person name="Zhang T."/>
        </authorList>
    </citation>
    <scope>NUCLEOTIDE SEQUENCE</scope>
    <source>
        <strain evidence="16">HKST-UBA12</strain>
    </source>
</reference>
<dbReference type="Pfam" id="PF03484">
    <property type="entry name" value="B5"/>
    <property type="match status" value="1"/>
</dbReference>
<evidence type="ECO:0000256" key="13">
    <source>
        <dbReference type="ARBA" id="ARBA00049255"/>
    </source>
</evidence>
<evidence type="ECO:0000256" key="10">
    <source>
        <dbReference type="ARBA" id="ARBA00022917"/>
    </source>
</evidence>
<gene>
    <name evidence="16" type="primary">pheT</name>
    <name evidence="16" type="ORF">KC640_00945</name>
</gene>
<dbReference type="Pfam" id="PF03147">
    <property type="entry name" value="FDX-ACB"/>
    <property type="match status" value="1"/>
</dbReference>
<comment type="subunit">
    <text evidence="3">Tetramer of two alpha and two beta subunits.</text>
</comment>
<evidence type="ECO:0000256" key="6">
    <source>
        <dbReference type="ARBA" id="ARBA00022723"/>
    </source>
</evidence>
<dbReference type="Pfam" id="PF03483">
    <property type="entry name" value="B3_4"/>
    <property type="match status" value="1"/>
</dbReference>
<feature type="non-terminal residue" evidence="16">
    <location>
        <position position="1"/>
    </location>
</feature>
<dbReference type="GO" id="GO:0000287">
    <property type="term" value="F:magnesium ion binding"/>
    <property type="evidence" value="ECO:0007669"/>
    <property type="project" value="InterPro"/>
</dbReference>
<dbReference type="PROSITE" id="PS51447">
    <property type="entry name" value="FDX_ACB"/>
    <property type="match status" value="1"/>
</dbReference>